<name>T0I285_9SPHN</name>
<evidence type="ECO:0000313" key="3">
    <source>
        <dbReference type="Proteomes" id="UP000015524"/>
    </source>
</evidence>
<organism evidence="2 3">
    <name type="scientific">Sphingobium baderi LL03</name>
    <dbReference type="NCBI Taxonomy" id="1114964"/>
    <lineage>
        <taxon>Bacteria</taxon>
        <taxon>Pseudomonadati</taxon>
        <taxon>Pseudomonadota</taxon>
        <taxon>Alphaproteobacteria</taxon>
        <taxon>Sphingomonadales</taxon>
        <taxon>Sphingomonadaceae</taxon>
        <taxon>Sphingobium</taxon>
    </lineage>
</organism>
<feature type="compositionally biased region" description="Polar residues" evidence="1">
    <location>
        <begin position="1"/>
        <end position="10"/>
    </location>
</feature>
<dbReference type="PATRIC" id="fig|1114964.3.peg.372"/>
<accession>T0I285</accession>
<evidence type="ECO:0000256" key="1">
    <source>
        <dbReference type="SAM" id="MobiDB-lite"/>
    </source>
</evidence>
<dbReference type="RefSeq" id="WP_021243403.1">
    <property type="nucleotide sequence ID" value="NZ_ATIB01000022.1"/>
</dbReference>
<evidence type="ECO:0000313" key="2">
    <source>
        <dbReference type="EMBL" id="EQB05760.1"/>
    </source>
</evidence>
<feature type="compositionally biased region" description="Low complexity" evidence="1">
    <location>
        <begin position="17"/>
        <end position="26"/>
    </location>
</feature>
<keyword evidence="3" id="KW-1185">Reference proteome</keyword>
<dbReference type="EMBL" id="ATIB01000022">
    <property type="protein sequence ID" value="EQB05760.1"/>
    <property type="molecule type" value="Genomic_DNA"/>
</dbReference>
<feature type="region of interest" description="Disordered" evidence="1">
    <location>
        <begin position="1"/>
        <end position="28"/>
    </location>
</feature>
<dbReference type="AlphaFoldDB" id="T0I285"/>
<sequence length="92" mass="9929">MARTAPSESATGKKAKSPNAASAKVAMRNRAAREKAAGFKHITIALSPKAVELIDGYMARTEFTSRQAALNAILERIGDDMFMRQEFVAVST</sequence>
<reference evidence="2 3" key="1">
    <citation type="journal article" date="2013" name="Genome Announc.">
        <title>Draft Genome Sequence of a Hexachlorocyclohexane-Degrading Bacterium, Sphingobium baderi Strain LL03T.</title>
        <authorList>
            <person name="Kaur J."/>
            <person name="Verma H."/>
            <person name="Tripathi C."/>
            <person name="Khurana J.P."/>
            <person name="Lal R."/>
        </authorList>
    </citation>
    <scope>NUCLEOTIDE SEQUENCE [LARGE SCALE GENOMIC DNA]</scope>
    <source>
        <strain evidence="2 3">LL03</strain>
    </source>
</reference>
<dbReference type="Proteomes" id="UP000015524">
    <property type="component" value="Unassembled WGS sequence"/>
</dbReference>
<proteinExistence type="predicted"/>
<gene>
    <name evidence="2" type="ORF">L485_02030</name>
</gene>
<protein>
    <submittedName>
        <fullName evidence="2">Uncharacterized protein</fullName>
    </submittedName>
</protein>
<comment type="caution">
    <text evidence="2">The sequence shown here is derived from an EMBL/GenBank/DDBJ whole genome shotgun (WGS) entry which is preliminary data.</text>
</comment>
<dbReference type="OrthoDB" id="7476555at2"/>